<reference evidence="2" key="1">
    <citation type="submission" date="2024-04" db="EMBL/GenBank/DDBJ databases">
        <title>Salinicola lusitanus LLJ914,a marine bacterium isolated from the Okinawa Trough.</title>
        <authorList>
            <person name="Li J."/>
        </authorList>
    </citation>
    <scope>NUCLEOTIDE SEQUENCE [LARGE SCALE GENOMIC DNA]</scope>
</reference>
<dbReference type="AlphaFoldDB" id="A0AAW0MR44"/>
<dbReference type="PANTHER" id="PTHR47331:SF6">
    <property type="entry name" value="DOUBLECORTIN DOMAIN-CONTAINING PROTEIN"/>
    <property type="match status" value="1"/>
</dbReference>
<protein>
    <recommendedName>
        <fullName evidence="3">Reverse transcriptase/retrotransposon-derived protein RNase H-like domain-containing protein</fullName>
    </recommendedName>
</protein>
<evidence type="ECO:0000313" key="1">
    <source>
        <dbReference type="EMBL" id="KAK7879264.1"/>
    </source>
</evidence>
<proteinExistence type="predicted"/>
<evidence type="ECO:0008006" key="3">
    <source>
        <dbReference type="Google" id="ProtNLM"/>
    </source>
</evidence>
<gene>
    <name evidence="1" type="ORF">WMY93_033946</name>
</gene>
<dbReference type="Proteomes" id="UP001460270">
    <property type="component" value="Unassembled WGS sequence"/>
</dbReference>
<feature type="non-terminal residue" evidence="1">
    <location>
        <position position="120"/>
    </location>
</feature>
<name>A0AAW0MR44_9GOBI</name>
<accession>A0AAW0MR44</accession>
<organism evidence="1 2">
    <name type="scientific">Mugilogobius chulae</name>
    <name type="common">yellowstripe goby</name>
    <dbReference type="NCBI Taxonomy" id="88201"/>
    <lineage>
        <taxon>Eukaryota</taxon>
        <taxon>Metazoa</taxon>
        <taxon>Chordata</taxon>
        <taxon>Craniata</taxon>
        <taxon>Vertebrata</taxon>
        <taxon>Euteleostomi</taxon>
        <taxon>Actinopterygii</taxon>
        <taxon>Neopterygii</taxon>
        <taxon>Teleostei</taxon>
        <taxon>Neoteleostei</taxon>
        <taxon>Acanthomorphata</taxon>
        <taxon>Gobiaria</taxon>
        <taxon>Gobiiformes</taxon>
        <taxon>Gobioidei</taxon>
        <taxon>Gobiidae</taxon>
        <taxon>Gobionellinae</taxon>
        <taxon>Mugilogobius</taxon>
    </lineage>
</organism>
<dbReference type="EMBL" id="JBBPFD010000302">
    <property type="protein sequence ID" value="KAK7879264.1"/>
    <property type="molecule type" value="Genomic_DNA"/>
</dbReference>
<sequence>MTVLHFTSAQSKSRTQGVLATVNSLYDPLGFVSPITMQGKALLRELTTEQNDWDEPLPAEREEEWNRWRNSLKDLEQLQMPRCYLPFSQSTAVSKELCIFSDSSTLAIGAVAYLRALDSE</sequence>
<dbReference type="PANTHER" id="PTHR47331">
    <property type="entry name" value="PHD-TYPE DOMAIN-CONTAINING PROTEIN"/>
    <property type="match status" value="1"/>
</dbReference>
<dbReference type="InterPro" id="IPR008042">
    <property type="entry name" value="Retrotrans_Pao"/>
</dbReference>
<evidence type="ECO:0000313" key="2">
    <source>
        <dbReference type="Proteomes" id="UP001460270"/>
    </source>
</evidence>
<comment type="caution">
    <text evidence="1">The sequence shown here is derived from an EMBL/GenBank/DDBJ whole genome shotgun (WGS) entry which is preliminary data.</text>
</comment>
<dbReference type="Pfam" id="PF05380">
    <property type="entry name" value="Peptidase_A17"/>
    <property type="match status" value="1"/>
</dbReference>
<keyword evidence="2" id="KW-1185">Reference proteome</keyword>